<dbReference type="Proteomes" id="UP001174210">
    <property type="component" value="Unassembled WGS sequence"/>
</dbReference>
<proteinExistence type="predicted"/>
<feature type="domain" description="NAD-dependent epimerase/dehydratase" evidence="1">
    <location>
        <begin position="3"/>
        <end position="212"/>
    </location>
</feature>
<reference evidence="2" key="1">
    <citation type="submission" date="2023-03" db="EMBL/GenBank/DDBJ databases">
        <title>MT1 and MT2 Draft Genomes of Novel Species.</title>
        <authorList>
            <person name="Venkateswaran K."/>
        </authorList>
    </citation>
    <scope>NUCLEOTIDE SEQUENCE</scope>
    <source>
        <strain evidence="2">F6_8S_P_1A</strain>
    </source>
</reference>
<dbReference type="SUPFAM" id="SSF51735">
    <property type="entry name" value="NAD(P)-binding Rossmann-fold domains"/>
    <property type="match status" value="1"/>
</dbReference>
<protein>
    <submittedName>
        <fullName evidence="2">SDR family oxidoreductase</fullName>
    </submittedName>
</protein>
<dbReference type="RefSeq" id="WP_301219022.1">
    <property type="nucleotide sequence ID" value="NZ_JAROCB010000003.1"/>
</dbReference>
<dbReference type="InterPro" id="IPR001509">
    <property type="entry name" value="Epimerase_deHydtase"/>
</dbReference>
<dbReference type="CDD" id="cd05262">
    <property type="entry name" value="SDR_a7"/>
    <property type="match status" value="1"/>
</dbReference>
<dbReference type="InterPro" id="IPR051783">
    <property type="entry name" value="NAD(P)-dependent_oxidoreduct"/>
</dbReference>
<name>A0ABT8IY78_9MICO</name>
<sequence length="301" mass="30803">MRVFMTGASGWIGSAVVPELLAAGHEVSGIARSEDSAARLRAAGVAPIAGSLDDLGTLRTAAEAADAVIHLGFKHDFSDYAASGRTERAVMETFGDALAGTGKPLLFASGIAMVAPGRPATEEDASPFTGPDAPRGGAEALALGFAERGIQPVALRFAPTVHGDGDHGFTAVLAETARRTGVAGYVGDGANRWAAVHRSDAGRLVAKALENPGVANIVHAVGEEGVAARDIAEAIGRGAGVPAASIASEDVEAHFGWIGRFFSLDIPASSTLTQERFDWRPTGPTLLEDLAAGHYFARAAA</sequence>
<gene>
    <name evidence="2" type="ORF">P5G59_11535</name>
</gene>
<evidence type="ECO:0000313" key="3">
    <source>
        <dbReference type="Proteomes" id="UP001174210"/>
    </source>
</evidence>
<dbReference type="EMBL" id="JAROCB010000003">
    <property type="protein sequence ID" value="MDN4597774.1"/>
    <property type="molecule type" value="Genomic_DNA"/>
</dbReference>
<keyword evidence="3" id="KW-1185">Reference proteome</keyword>
<dbReference type="PANTHER" id="PTHR48079:SF9">
    <property type="entry name" value="PUTATIVE-RELATED"/>
    <property type="match status" value="1"/>
</dbReference>
<evidence type="ECO:0000259" key="1">
    <source>
        <dbReference type="Pfam" id="PF01370"/>
    </source>
</evidence>
<dbReference type="Gene3D" id="3.40.50.720">
    <property type="entry name" value="NAD(P)-binding Rossmann-like Domain"/>
    <property type="match status" value="1"/>
</dbReference>
<evidence type="ECO:0000313" key="2">
    <source>
        <dbReference type="EMBL" id="MDN4597774.1"/>
    </source>
</evidence>
<comment type="caution">
    <text evidence="2">The sequence shown here is derived from an EMBL/GenBank/DDBJ whole genome shotgun (WGS) entry which is preliminary data.</text>
</comment>
<dbReference type="PANTHER" id="PTHR48079">
    <property type="entry name" value="PROTEIN YEEZ"/>
    <property type="match status" value="1"/>
</dbReference>
<dbReference type="InterPro" id="IPR036291">
    <property type="entry name" value="NAD(P)-bd_dom_sf"/>
</dbReference>
<organism evidence="2 3">
    <name type="scientific">Leifsonia virtsii</name>
    <dbReference type="NCBI Taxonomy" id="3035915"/>
    <lineage>
        <taxon>Bacteria</taxon>
        <taxon>Bacillati</taxon>
        <taxon>Actinomycetota</taxon>
        <taxon>Actinomycetes</taxon>
        <taxon>Micrococcales</taxon>
        <taxon>Microbacteriaceae</taxon>
        <taxon>Leifsonia</taxon>
    </lineage>
</organism>
<accession>A0ABT8IY78</accession>
<dbReference type="Pfam" id="PF01370">
    <property type="entry name" value="Epimerase"/>
    <property type="match status" value="1"/>
</dbReference>